<feature type="region of interest" description="Disordered" evidence="4">
    <location>
        <begin position="26"/>
        <end position="51"/>
    </location>
</feature>
<feature type="compositionally biased region" description="Basic residues" evidence="4">
    <location>
        <begin position="164"/>
        <end position="177"/>
    </location>
</feature>
<protein>
    <submittedName>
        <fullName evidence="6">Zinc finger RNA-binding protein</fullName>
    </submittedName>
</protein>
<dbReference type="SUPFAM" id="SSF57667">
    <property type="entry name" value="beta-beta-alpha zinc fingers"/>
    <property type="match status" value="1"/>
</dbReference>
<evidence type="ECO:0000256" key="2">
    <source>
        <dbReference type="ARBA" id="ARBA00022771"/>
    </source>
</evidence>
<dbReference type="PANTHER" id="PTHR45762:SF3">
    <property type="entry name" value="ZINC-FINGER PROTEIN AT 72D, ISOFORM B"/>
    <property type="match status" value="1"/>
</dbReference>
<reference evidence="6 7" key="1">
    <citation type="submission" date="2019-05" db="EMBL/GenBank/DDBJ databases">
        <title>Another draft genome of Portunus trituberculatus and its Hox gene families provides insights of decapod evolution.</title>
        <authorList>
            <person name="Jeong J.-H."/>
            <person name="Song I."/>
            <person name="Kim S."/>
            <person name="Choi T."/>
            <person name="Kim D."/>
            <person name="Ryu S."/>
            <person name="Kim W."/>
        </authorList>
    </citation>
    <scope>NUCLEOTIDE SEQUENCE [LARGE SCALE GENOMIC DNA]</scope>
    <source>
        <tissue evidence="6">Muscle</tissue>
    </source>
</reference>
<dbReference type="Pfam" id="PF12171">
    <property type="entry name" value="zf-C2H2_jaz"/>
    <property type="match status" value="1"/>
</dbReference>
<dbReference type="Gene3D" id="3.30.160.60">
    <property type="entry name" value="Classic Zinc Finger"/>
    <property type="match status" value="1"/>
</dbReference>
<name>A0A5B7F9U2_PORTR</name>
<dbReference type="PANTHER" id="PTHR45762">
    <property type="entry name" value="ZINC FINGER RNA-BINDING PROTEIN"/>
    <property type="match status" value="1"/>
</dbReference>
<comment type="caution">
    <text evidence="6">The sequence shown here is derived from an EMBL/GenBank/DDBJ whole genome shotgun (WGS) entry which is preliminary data.</text>
</comment>
<dbReference type="InterPro" id="IPR022755">
    <property type="entry name" value="Znf_C2H2_jaz"/>
</dbReference>
<proteinExistence type="predicted"/>
<keyword evidence="3" id="KW-0862">Zinc</keyword>
<evidence type="ECO:0000256" key="4">
    <source>
        <dbReference type="SAM" id="MobiDB-lite"/>
    </source>
</evidence>
<feature type="domain" description="C2H2-type" evidence="5">
    <location>
        <begin position="110"/>
        <end position="132"/>
    </location>
</feature>
<dbReference type="SMART" id="SM00451">
    <property type="entry name" value="ZnF_U1"/>
    <property type="match status" value="1"/>
</dbReference>
<sequence length="177" mass="19930">MMAILSGEESQEQVVKLHQKLGKPIPSTDPVVVGGTTKTSTTTAGATEGAKTTTSGTTAALTSLLMTTDVKKEDLKDDLLDLKEKDVEPVGQVYIEEIKNEEGKVISFNCKLCECRFNDPNAKEMHMKGRRHRLQYKKKVNPELVVEVKPSLRQRKLQEEKLRRQQAKRKLRKQVKA</sequence>
<feature type="region of interest" description="Disordered" evidence="4">
    <location>
        <begin position="157"/>
        <end position="177"/>
    </location>
</feature>
<dbReference type="InterPro" id="IPR013087">
    <property type="entry name" value="Znf_C2H2_type"/>
</dbReference>
<dbReference type="InterPro" id="IPR003604">
    <property type="entry name" value="Matrin/U1-like-C_Znf_C2H2"/>
</dbReference>
<keyword evidence="1" id="KW-0479">Metal-binding</keyword>
<evidence type="ECO:0000256" key="1">
    <source>
        <dbReference type="ARBA" id="ARBA00022723"/>
    </source>
</evidence>
<gene>
    <name evidence="6" type="primary">Zfr</name>
    <name evidence="6" type="ORF">E2C01_035679</name>
</gene>
<feature type="compositionally biased region" description="Low complexity" evidence="4">
    <location>
        <begin position="34"/>
        <end position="51"/>
    </location>
</feature>
<dbReference type="OrthoDB" id="8898434at2759"/>
<evidence type="ECO:0000259" key="5">
    <source>
        <dbReference type="PROSITE" id="PS00028"/>
    </source>
</evidence>
<organism evidence="6 7">
    <name type="scientific">Portunus trituberculatus</name>
    <name type="common">Swimming crab</name>
    <name type="synonym">Neptunus trituberculatus</name>
    <dbReference type="NCBI Taxonomy" id="210409"/>
    <lineage>
        <taxon>Eukaryota</taxon>
        <taxon>Metazoa</taxon>
        <taxon>Ecdysozoa</taxon>
        <taxon>Arthropoda</taxon>
        <taxon>Crustacea</taxon>
        <taxon>Multicrustacea</taxon>
        <taxon>Malacostraca</taxon>
        <taxon>Eumalacostraca</taxon>
        <taxon>Eucarida</taxon>
        <taxon>Decapoda</taxon>
        <taxon>Pleocyemata</taxon>
        <taxon>Brachyura</taxon>
        <taxon>Eubrachyura</taxon>
        <taxon>Portunoidea</taxon>
        <taxon>Portunidae</taxon>
        <taxon>Portuninae</taxon>
        <taxon>Portunus</taxon>
    </lineage>
</organism>
<evidence type="ECO:0000256" key="3">
    <source>
        <dbReference type="ARBA" id="ARBA00022833"/>
    </source>
</evidence>
<dbReference type="GO" id="GO:0003727">
    <property type="term" value="F:single-stranded RNA binding"/>
    <property type="evidence" value="ECO:0007669"/>
    <property type="project" value="TreeGrafter"/>
</dbReference>
<dbReference type="PROSITE" id="PS00028">
    <property type="entry name" value="ZINC_FINGER_C2H2_1"/>
    <property type="match status" value="1"/>
</dbReference>
<evidence type="ECO:0000313" key="6">
    <source>
        <dbReference type="EMBL" id="MPC42066.1"/>
    </source>
</evidence>
<accession>A0A5B7F9U2</accession>
<dbReference type="GO" id="GO:0071011">
    <property type="term" value="C:precatalytic spliceosome"/>
    <property type="evidence" value="ECO:0007669"/>
    <property type="project" value="TreeGrafter"/>
</dbReference>
<keyword evidence="2" id="KW-0863">Zinc-finger</keyword>
<keyword evidence="7" id="KW-1185">Reference proteome</keyword>
<dbReference type="GO" id="GO:0003725">
    <property type="term" value="F:double-stranded RNA binding"/>
    <property type="evidence" value="ECO:0007669"/>
    <property type="project" value="TreeGrafter"/>
</dbReference>
<evidence type="ECO:0000313" key="7">
    <source>
        <dbReference type="Proteomes" id="UP000324222"/>
    </source>
</evidence>
<dbReference type="EMBL" id="VSRR010005294">
    <property type="protein sequence ID" value="MPC42066.1"/>
    <property type="molecule type" value="Genomic_DNA"/>
</dbReference>
<dbReference type="AlphaFoldDB" id="A0A5B7F9U2"/>
<dbReference type="InterPro" id="IPR036236">
    <property type="entry name" value="Znf_C2H2_sf"/>
</dbReference>
<dbReference type="GO" id="GO:0008270">
    <property type="term" value="F:zinc ion binding"/>
    <property type="evidence" value="ECO:0007669"/>
    <property type="project" value="UniProtKB-KW"/>
</dbReference>
<dbReference type="Proteomes" id="UP000324222">
    <property type="component" value="Unassembled WGS sequence"/>
</dbReference>
<dbReference type="FunFam" id="3.30.160.60:FF:000153">
    <property type="entry name" value="Zinc finger RNA-binding protein 2"/>
    <property type="match status" value="1"/>
</dbReference>